<dbReference type="AlphaFoldDB" id="A0A229RCW3"/>
<dbReference type="Proteomes" id="UP000215223">
    <property type="component" value="Unassembled WGS sequence"/>
</dbReference>
<organism evidence="1 2">
    <name type="scientific">Amycolatopsis thailandensis</name>
    <dbReference type="NCBI Taxonomy" id="589330"/>
    <lineage>
        <taxon>Bacteria</taxon>
        <taxon>Bacillati</taxon>
        <taxon>Actinomycetota</taxon>
        <taxon>Actinomycetes</taxon>
        <taxon>Pseudonocardiales</taxon>
        <taxon>Pseudonocardiaceae</taxon>
        <taxon>Amycolatopsis</taxon>
    </lineage>
</organism>
<proteinExistence type="predicted"/>
<name>A0A229RCW3_9PSEU</name>
<comment type="caution">
    <text evidence="1">The sequence shown here is derived from an EMBL/GenBank/DDBJ whole genome shotgun (WGS) entry which is preliminary data.</text>
</comment>
<accession>A0A229RCW3</accession>
<sequence>MQQYCQTDFEEEINGNLIRAAAYATPGATAADTTRGDTAQSYQQMRNQKLATRCDQIEAKISPEAPATPSMVYVQVSASRTQLTASRPFQTLPLVSTRRVVRGGDGRWLVDSGVDAG</sequence>
<dbReference type="EMBL" id="NMQT01000190">
    <property type="protein sequence ID" value="OXM44254.1"/>
    <property type="molecule type" value="Genomic_DNA"/>
</dbReference>
<evidence type="ECO:0000313" key="2">
    <source>
        <dbReference type="Proteomes" id="UP000215223"/>
    </source>
</evidence>
<reference evidence="1 2" key="1">
    <citation type="submission" date="2017-07" db="EMBL/GenBank/DDBJ databases">
        <title>Amycolatopsis thailandensis Genome sequencing and assembly.</title>
        <authorList>
            <person name="Kaur N."/>
            <person name="Mayilraj S."/>
        </authorList>
    </citation>
    <scope>NUCLEOTIDE SEQUENCE [LARGE SCALE GENOMIC DNA]</scope>
    <source>
        <strain evidence="1 2">JCM 16380</strain>
    </source>
</reference>
<evidence type="ECO:0000313" key="1">
    <source>
        <dbReference type="EMBL" id="OXM44254.1"/>
    </source>
</evidence>
<protein>
    <submittedName>
        <fullName evidence="1">Uncharacterized protein</fullName>
    </submittedName>
</protein>
<keyword evidence="2" id="KW-1185">Reference proteome</keyword>
<gene>
    <name evidence="1" type="ORF">CFP71_40590</name>
</gene>